<evidence type="ECO:0000313" key="1">
    <source>
        <dbReference type="EMBL" id="MFD1610826.1"/>
    </source>
</evidence>
<sequence length="192" mass="21212">MSLRDLAAQRLARIDETRAETPLKQMKQADACFTDAASCFSLVKHGKPQKTAISEPCFTVSLPRGETHETSPAEARVLRQWRAGLASLSPYDPRAGIAPDRWNALVNDAAALFNAWALQALRLGWTERDLFGVHPSLRPHHQVLNGLAWRCDGFRVIALTEHSASLEGKASRTPSRYFQGDASALVPLWALQ</sequence>
<evidence type="ECO:0000313" key="2">
    <source>
        <dbReference type="Proteomes" id="UP001597115"/>
    </source>
</evidence>
<organism evidence="1 2">
    <name type="scientific">Sphingomonas tabacisoli</name>
    <dbReference type="NCBI Taxonomy" id="2249466"/>
    <lineage>
        <taxon>Bacteria</taxon>
        <taxon>Pseudomonadati</taxon>
        <taxon>Pseudomonadota</taxon>
        <taxon>Alphaproteobacteria</taxon>
        <taxon>Sphingomonadales</taxon>
        <taxon>Sphingomonadaceae</taxon>
        <taxon>Sphingomonas</taxon>
    </lineage>
</organism>
<protein>
    <submittedName>
        <fullName evidence="1">Uncharacterized protein</fullName>
    </submittedName>
</protein>
<proteinExistence type="predicted"/>
<name>A0ABW4HYY1_9SPHN</name>
<dbReference type="RefSeq" id="WP_380886873.1">
    <property type="nucleotide sequence ID" value="NZ_JBHUDY010000001.1"/>
</dbReference>
<dbReference type="EMBL" id="JBHUDY010000001">
    <property type="protein sequence ID" value="MFD1610826.1"/>
    <property type="molecule type" value="Genomic_DNA"/>
</dbReference>
<accession>A0ABW4HYY1</accession>
<gene>
    <name evidence="1" type="ORF">ACFSCW_03310</name>
</gene>
<reference evidence="2" key="1">
    <citation type="journal article" date="2019" name="Int. J. Syst. Evol. Microbiol.">
        <title>The Global Catalogue of Microorganisms (GCM) 10K type strain sequencing project: providing services to taxonomists for standard genome sequencing and annotation.</title>
        <authorList>
            <consortium name="The Broad Institute Genomics Platform"/>
            <consortium name="The Broad Institute Genome Sequencing Center for Infectious Disease"/>
            <person name="Wu L."/>
            <person name="Ma J."/>
        </authorList>
    </citation>
    <scope>NUCLEOTIDE SEQUENCE [LARGE SCALE GENOMIC DNA]</scope>
    <source>
        <strain evidence="2">CGMCC 1.16275</strain>
    </source>
</reference>
<dbReference type="Proteomes" id="UP001597115">
    <property type="component" value="Unassembled WGS sequence"/>
</dbReference>
<comment type="caution">
    <text evidence="1">The sequence shown here is derived from an EMBL/GenBank/DDBJ whole genome shotgun (WGS) entry which is preliminary data.</text>
</comment>
<keyword evidence="2" id="KW-1185">Reference proteome</keyword>